<dbReference type="GO" id="GO:0016560">
    <property type="term" value="P:protein import into peroxisome matrix, docking"/>
    <property type="evidence" value="ECO:0007669"/>
    <property type="project" value="UniProtKB-UniRule"/>
</dbReference>
<evidence type="ECO:0000313" key="15">
    <source>
        <dbReference type="Proteomes" id="UP001075354"/>
    </source>
</evidence>
<evidence type="ECO:0000256" key="1">
    <source>
        <dbReference type="ARBA" id="ARBA00005443"/>
    </source>
</evidence>
<feature type="domain" description="Peroxisome membrane anchor protein Pex14p N-terminal" evidence="13">
    <location>
        <begin position="16"/>
        <end position="56"/>
    </location>
</feature>
<keyword evidence="12" id="KW-1133">Transmembrane helix</keyword>
<reference evidence="14" key="1">
    <citation type="submission" date="2022-12" db="EMBL/GenBank/DDBJ databases">
        <title>Chromosome-level genome assembly of the bean flower thrips Megalurothrips usitatus.</title>
        <authorList>
            <person name="Ma L."/>
            <person name="Liu Q."/>
            <person name="Li H."/>
            <person name="Cai W."/>
        </authorList>
    </citation>
    <scope>NUCLEOTIDE SEQUENCE</scope>
    <source>
        <strain evidence="14">Cailab_2022a</strain>
    </source>
</reference>
<dbReference type="PANTHER" id="PTHR23058:SF0">
    <property type="entry name" value="PEROXISOMAL MEMBRANE PROTEIN PEX14"/>
    <property type="match status" value="1"/>
</dbReference>
<dbReference type="GO" id="GO:1990429">
    <property type="term" value="C:peroxisomal importomer complex"/>
    <property type="evidence" value="ECO:0007669"/>
    <property type="project" value="TreeGrafter"/>
</dbReference>
<comment type="caution">
    <text evidence="14">The sequence shown here is derived from an EMBL/GenBank/DDBJ whole genome shotgun (WGS) entry which is preliminary data.</text>
</comment>
<evidence type="ECO:0000256" key="10">
    <source>
        <dbReference type="RuleBase" id="RU367032"/>
    </source>
</evidence>
<keyword evidence="15" id="KW-1185">Reference proteome</keyword>
<feature type="region of interest" description="Disordered" evidence="11">
    <location>
        <begin position="153"/>
        <end position="182"/>
    </location>
</feature>
<feature type="compositionally biased region" description="Polar residues" evidence="11">
    <location>
        <begin position="256"/>
        <end position="269"/>
    </location>
</feature>
<evidence type="ECO:0000256" key="5">
    <source>
        <dbReference type="ARBA" id="ARBA00023136"/>
    </source>
</evidence>
<evidence type="ECO:0000256" key="2">
    <source>
        <dbReference type="ARBA" id="ARBA00022448"/>
    </source>
</evidence>
<dbReference type="InterPro" id="IPR025655">
    <property type="entry name" value="PEX14"/>
</dbReference>
<evidence type="ECO:0000256" key="8">
    <source>
        <dbReference type="ARBA" id="ARBA00029691"/>
    </source>
</evidence>
<sequence length="302" mass="33330">MAEAPVENPSGSHLPREGMIDTAVRFLTNPNVVDRPFQQKQSFLKSKGMTDEEVRIACERANVRADITVPQPQQIAVTSMQGLPHYSVVPPQTSVWIRMRDILHTLALLGGISYAIFWVYKTYVEPFLFGRPKPKKSTEESLSSLEEAVSSVARSTNELRTEMRSELSRITQERDSGATRSLSDIKSDIATVKGLLLSRQQFPSAPTSASLRTGLNSKPSIPAWQMSAEQKNGLKDIEESNKDSSSLMPDEKSTLLDASSSKDSNVPNETDQESNDNEKCYSKSAVDSCVVNGDHEMAQSDC</sequence>
<evidence type="ECO:0000256" key="9">
    <source>
        <dbReference type="ARBA" id="ARBA00046271"/>
    </source>
</evidence>
<keyword evidence="4" id="KW-0811">Translocation</keyword>
<keyword evidence="3 10" id="KW-0653">Protein transport</keyword>
<dbReference type="GO" id="GO:0005102">
    <property type="term" value="F:signaling receptor binding"/>
    <property type="evidence" value="ECO:0007669"/>
    <property type="project" value="TreeGrafter"/>
</dbReference>
<dbReference type="AlphaFoldDB" id="A0AAV7XLE0"/>
<dbReference type="Proteomes" id="UP001075354">
    <property type="component" value="Chromosome 6"/>
</dbReference>
<dbReference type="Pfam" id="PF04695">
    <property type="entry name" value="Pex14_N"/>
    <property type="match status" value="1"/>
</dbReference>
<evidence type="ECO:0000313" key="14">
    <source>
        <dbReference type="EMBL" id="KAJ1526964.1"/>
    </source>
</evidence>
<comment type="similarity">
    <text evidence="1 10">Belongs to the peroxin-14 family.</text>
</comment>
<organism evidence="14 15">
    <name type="scientific">Megalurothrips usitatus</name>
    <name type="common">bean blossom thrips</name>
    <dbReference type="NCBI Taxonomy" id="439358"/>
    <lineage>
        <taxon>Eukaryota</taxon>
        <taxon>Metazoa</taxon>
        <taxon>Ecdysozoa</taxon>
        <taxon>Arthropoda</taxon>
        <taxon>Hexapoda</taxon>
        <taxon>Insecta</taxon>
        <taxon>Pterygota</taxon>
        <taxon>Neoptera</taxon>
        <taxon>Paraneoptera</taxon>
        <taxon>Thysanoptera</taxon>
        <taxon>Terebrantia</taxon>
        <taxon>Thripoidea</taxon>
        <taxon>Thripidae</taxon>
        <taxon>Megalurothrips</taxon>
    </lineage>
</organism>
<keyword evidence="5 10" id="KW-0472">Membrane</keyword>
<evidence type="ECO:0000256" key="6">
    <source>
        <dbReference type="ARBA" id="ARBA00023140"/>
    </source>
</evidence>
<accession>A0AAV7XLE0</accession>
<proteinExistence type="inferred from homology"/>
<evidence type="ECO:0000256" key="11">
    <source>
        <dbReference type="SAM" id="MobiDB-lite"/>
    </source>
</evidence>
<gene>
    <name evidence="14" type="ORF">ONE63_008511</name>
</gene>
<feature type="compositionally biased region" description="Basic and acidic residues" evidence="11">
    <location>
        <begin position="157"/>
        <end position="182"/>
    </location>
</feature>
<dbReference type="EMBL" id="JAPTSV010000006">
    <property type="protein sequence ID" value="KAJ1526964.1"/>
    <property type="molecule type" value="Genomic_DNA"/>
</dbReference>
<feature type="compositionally biased region" description="Basic and acidic residues" evidence="11">
    <location>
        <begin position="232"/>
        <end position="242"/>
    </location>
</feature>
<name>A0AAV7XLE0_9NEOP</name>
<evidence type="ECO:0000259" key="13">
    <source>
        <dbReference type="Pfam" id="PF04695"/>
    </source>
</evidence>
<dbReference type="GO" id="GO:0005778">
    <property type="term" value="C:peroxisomal membrane"/>
    <property type="evidence" value="ECO:0007669"/>
    <property type="project" value="UniProtKB-SubCell"/>
</dbReference>
<evidence type="ECO:0000256" key="3">
    <source>
        <dbReference type="ARBA" id="ARBA00022927"/>
    </source>
</evidence>
<evidence type="ECO:0000256" key="4">
    <source>
        <dbReference type="ARBA" id="ARBA00023010"/>
    </source>
</evidence>
<dbReference type="InterPro" id="IPR006785">
    <property type="entry name" value="Pex14_N"/>
</dbReference>
<feature type="region of interest" description="Disordered" evidence="11">
    <location>
        <begin position="230"/>
        <end position="281"/>
    </location>
</feature>
<feature type="transmembrane region" description="Helical" evidence="12">
    <location>
        <begin position="102"/>
        <end position="120"/>
    </location>
</feature>
<protein>
    <recommendedName>
        <fullName evidence="7 10">Peroxisomal membrane protein PEX14</fullName>
    </recommendedName>
    <alternativeName>
        <fullName evidence="8 10">Peroxin-14</fullName>
    </alternativeName>
</protein>
<keyword evidence="12" id="KW-0812">Transmembrane</keyword>
<dbReference type="Gene3D" id="1.10.10.10">
    <property type="entry name" value="Winged helix-like DNA-binding domain superfamily/Winged helix DNA-binding domain"/>
    <property type="match status" value="1"/>
</dbReference>
<keyword evidence="6 10" id="KW-0576">Peroxisome</keyword>
<comment type="subcellular location">
    <subcellularLocation>
        <location evidence="9 10">Peroxisome membrane</location>
    </subcellularLocation>
</comment>
<evidence type="ECO:0000256" key="12">
    <source>
        <dbReference type="SAM" id="Phobius"/>
    </source>
</evidence>
<keyword evidence="2 10" id="KW-0813">Transport</keyword>
<comment type="function">
    <text evidence="10">Component of the PEX13-PEX14 docking complex, a translocon channel that specifically mediates the import of peroxisomal cargo proteins bound to PEX5 receptor. The PEX13-PEX14 docking complex forms a large import pore which can be opened to a diameter of about 9 nm. Mechanistically, PEX5 receptor along with cargo proteins associates with the PEX14 subunit of the PEX13-PEX14 docking complex in the cytosol, leading to the insertion of the receptor into the organelle membrane with the concomitant translocation of the cargo into the peroxisome matrix.</text>
</comment>
<dbReference type="InterPro" id="IPR036388">
    <property type="entry name" value="WH-like_DNA-bd_sf"/>
</dbReference>
<dbReference type="PANTHER" id="PTHR23058">
    <property type="entry name" value="PEROXISOMAL MEMBRANE PROTEIN PEX14"/>
    <property type="match status" value="1"/>
</dbReference>
<evidence type="ECO:0000256" key="7">
    <source>
        <dbReference type="ARBA" id="ARBA00029502"/>
    </source>
</evidence>